<accession>A0A3N4J3I9</accession>
<organism evidence="1 2">
    <name type="scientific">Choiromyces venosus 120613-1</name>
    <dbReference type="NCBI Taxonomy" id="1336337"/>
    <lineage>
        <taxon>Eukaryota</taxon>
        <taxon>Fungi</taxon>
        <taxon>Dikarya</taxon>
        <taxon>Ascomycota</taxon>
        <taxon>Pezizomycotina</taxon>
        <taxon>Pezizomycetes</taxon>
        <taxon>Pezizales</taxon>
        <taxon>Tuberaceae</taxon>
        <taxon>Choiromyces</taxon>
    </lineage>
</organism>
<dbReference type="AlphaFoldDB" id="A0A3N4J3I9"/>
<gene>
    <name evidence="1" type="ORF">L873DRAFT_1794727</name>
</gene>
<proteinExistence type="predicted"/>
<protein>
    <submittedName>
        <fullName evidence="1">Uncharacterized protein</fullName>
    </submittedName>
</protein>
<reference evidence="1 2" key="1">
    <citation type="journal article" date="2018" name="Nat. Ecol. Evol.">
        <title>Pezizomycetes genomes reveal the molecular basis of ectomycorrhizal truffle lifestyle.</title>
        <authorList>
            <person name="Murat C."/>
            <person name="Payen T."/>
            <person name="Noel B."/>
            <person name="Kuo A."/>
            <person name="Morin E."/>
            <person name="Chen J."/>
            <person name="Kohler A."/>
            <person name="Krizsan K."/>
            <person name="Balestrini R."/>
            <person name="Da Silva C."/>
            <person name="Montanini B."/>
            <person name="Hainaut M."/>
            <person name="Levati E."/>
            <person name="Barry K.W."/>
            <person name="Belfiori B."/>
            <person name="Cichocki N."/>
            <person name="Clum A."/>
            <person name="Dockter R.B."/>
            <person name="Fauchery L."/>
            <person name="Guy J."/>
            <person name="Iotti M."/>
            <person name="Le Tacon F."/>
            <person name="Lindquist E.A."/>
            <person name="Lipzen A."/>
            <person name="Malagnac F."/>
            <person name="Mello A."/>
            <person name="Molinier V."/>
            <person name="Miyauchi S."/>
            <person name="Poulain J."/>
            <person name="Riccioni C."/>
            <person name="Rubini A."/>
            <person name="Sitrit Y."/>
            <person name="Splivallo R."/>
            <person name="Traeger S."/>
            <person name="Wang M."/>
            <person name="Zifcakova L."/>
            <person name="Wipf D."/>
            <person name="Zambonelli A."/>
            <person name="Paolocci F."/>
            <person name="Nowrousian M."/>
            <person name="Ottonello S."/>
            <person name="Baldrian P."/>
            <person name="Spatafora J.W."/>
            <person name="Henrissat B."/>
            <person name="Nagy L.G."/>
            <person name="Aury J.M."/>
            <person name="Wincker P."/>
            <person name="Grigoriev I.V."/>
            <person name="Bonfante P."/>
            <person name="Martin F.M."/>
        </authorList>
    </citation>
    <scope>NUCLEOTIDE SEQUENCE [LARGE SCALE GENOMIC DNA]</scope>
    <source>
        <strain evidence="1 2">120613-1</strain>
    </source>
</reference>
<keyword evidence="2" id="KW-1185">Reference proteome</keyword>
<dbReference type="EMBL" id="ML120490">
    <property type="protein sequence ID" value="RPA91668.1"/>
    <property type="molecule type" value="Genomic_DNA"/>
</dbReference>
<evidence type="ECO:0000313" key="2">
    <source>
        <dbReference type="Proteomes" id="UP000276215"/>
    </source>
</evidence>
<dbReference type="Proteomes" id="UP000276215">
    <property type="component" value="Unassembled WGS sequence"/>
</dbReference>
<name>A0A3N4J3I9_9PEZI</name>
<sequence length="150" mass="15863">MLPAPRLSQCHFPAKAPAIQKTQKKTSKIVGDFSTMQPAHLTKWIGVLRKSGSLCDASTSASEPAISSSGFVGFIDLDDLRGDDLAETVPGPVTRQVNEGGIYITINYPGTNVDKVLGGEATSGGDSPVYQQLAIYKRQMKTTGPAGIII</sequence>
<evidence type="ECO:0000313" key="1">
    <source>
        <dbReference type="EMBL" id="RPA91668.1"/>
    </source>
</evidence>